<protein>
    <submittedName>
        <fullName evidence="2">Uncharacterized protein</fullName>
    </submittedName>
</protein>
<accession>A0A918HEI8</accession>
<organism evidence="2 3">
    <name type="scientific">Streptomyces purpureus</name>
    <dbReference type="NCBI Taxonomy" id="1951"/>
    <lineage>
        <taxon>Bacteria</taxon>
        <taxon>Bacillati</taxon>
        <taxon>Actinomycetota</taxon>
        <taxon>Actinomycetes</taxon>
        <taxon>Kitasatosporales</taxon>
        <taxon>Streptomycetaceae</taxon>
        <taxon>Streptomyces</taxon>
    </lineage>
</organism>
<dbReference type="AlphaFoldDB" id="A0A918HEI8"/>
<evidence type="ECO:0000256" key="1">
    <source>
        <dbReference type="SAM" id="Phobius"/>
    </source>
</evidence>
<evidence type="ECO:0000313" key="3">
    <source>
        <dbReference type="Proteomes" id="UP000619486"/>
    </source>
</evidence>
<name>A0A918HEI8_9ACTN</name>
<dbReference type="RefSeq" id="WP_019890431.1">
    <property type="nucleotide sequence ID" value="NZ_BMQQ01000024.1"/>
</dbReference>
<comment type="caution">
    <text evidence="2">The sequence shown here is derived from an EMBL/GenBank/DDBJ whole genome shotgun (WGS) entry which is preliminary data.</text>
</comment>
<sequence length="157" mass="17417">MSTDNNHEPVFVRSKWGTSRYVYNPNNPAGLALIVLSVLFAIGGMYSMRSSSEWSEDELREAVHQAARTLDDSSTSQTEWTVHVDYGPRIRDAIARTGAGPRYGVDVSEVEDDAHVYEITADDADAAHCMTITEAPEPIVNHYRTVRLNVSVTDRAC</sequence>
<keyword evidence="1" id="KW-0812">Transmembrane</keyword>
<proteinExistence type="predicted"/>
<keyword evidence="1" id="KW-0472">Membrane</keyword>
<dbReference type="EMBL" id="BMQQ01000024">
    <property type="protein sequence ID" value="GGT52011.1"/>
    <property type="molecule type" value="Genomic_DNA"/>
</dbReference>
<gene>
    <name evidence="2" type="ORF">GCM10014713_52500</name>
</gene>
<keyword evidence="1" id="KW-1133">Transmembrane helix</keyword>
<reference evidence="2" key="1">
    <citation type="journal article" date="2014" name="Int. J. Syst. Evol. Microbiol.">
        <title>Complete genome sequence of Corynebacterium casei LMG S-19264T (=DSM 44701T), isolated from a smear-ripened cheese.</title>
        <authorList>
            <consortium name="US DOE Joint Genome Institute (JGI-PGF)"/>
            <person name="Walter F."/>
            <person name="Albersmeier A."/>
            <person name="Kalinowski J."/>
            <person name="Ruckert C."/>
        </authorList>
    </citation>
    <scope>NUCLEOTIDE SEQUENCE</scope>
    <source>
        <strain evidence="2">JCM 3172</strain>
    </source>
</reference>
<evidence type="ECO:0000313" key="2">
    <source>
        <dbReference type="EMBL" id="GGT52011.1"/>
    </source>
</evidence>
<keyword evidence="3" id="KW-1185">Reference proteome</keyword>
<dbReference type="Proteomes" id="UP000619486">
    <property type="component" value="Unassembled WGS sequence"/>
</dbReference>
<reference evidence="2" key="2">
    <citation type="submission" date="2020-09" db="EMBL/GenBank/DDBJ databases">
        <authorList>
            <person name="Sun Q."/>
            <person name="Ohkuma M."/>
        </authorList>
    </citation>
    <scope>NUCLEOTIDE SEQUENCE</scope>
    <source>
        <strain evidence="2">JCM 3172</strain>
    </source>
</reference>
<feature type="transmembrane region" description="Helical" evidence="1">
    <location>
        <begin position="29"/>
        <end position="48"/>
    </location>
</feature>